<accession>K2ADL6</accession>
<dbReference type="AlphaFoldDB" id="K2ADL6"/>
<feature type="transmembrane region" description="Helical" evidence="1">
    <location>
        <begin position="12"/>
        <end position="43"/>
    </location>
</feature>
<name>K2ADL6_9BACT</name>
<dbReference type="InterPro" id="IPR052937">
    <property type="entry name" value="Inner_membrane_protein"/>
</dbReference>
<comment type="caution">
    <text evidence="2">The sequence shown here is derived from an EMBL/GenBank/DDBJ whole genome shotgun (WGS) entry which is preliminary data.</text>
</comment>
<dbReference type="PANTHER" id="PTHR42903">
    <property type="entry name" value="INNER MEMBRANE PROTEIN YCCF"/>
    <property type="match status" value="1"/>
</dbReference>
<proteinExistence type="predicted"/>
<keyword evidence="1" id="KW-0812">Transmembrane</keyword>
<keyword evidence="1" id="KW-0472">Membrane</keyword>
<feature type="transmembrane region" description="Helical" evidence="1">
    <location>
        <begin position="80"/>
        <end position="113"/>
    </location>
</feature>
<keyword evidence="1" id="KW-1133">Transmembrane helix</keyword>
<dbReference type="EMBL" id="AMFJ01021650">
    <property type="protein sequence ID" value="EKD66125.1"/>
    <property type="molecule type" value="Genomic_DNA"/>
</dbReference>
<dbReference type="GO" id="GO:0005886">
    <property type="term" value="C:plasma membrane"/>
    <property type="evidence" value="ECO:0007669"/>
    <property type="project" value="TreeGrafter"/>
</dbReference>
<reference evidence="2" key="1">
    <citation type="journal article" date="2012" name="Science">
        <title>Fermentation, hydrogen, and sulfur metabolism in multiple uncultivated bacterial phyla.</title>
        <authorList>
            <person name="Wrighton K.C."/>
            <person name="Thomas B.C."/>
            <person name="Sharon I."/>
            <person name="Miller C.S."/>
            <person name="Castelle C.J."/>
            <person name="VerBerkmoes N.C."/>
            <person name="Wilkins M.J."/>
            <person name="Hettich R.L."/>
            <person name="Lipton M.S."/>
            <person name="Williams K.H."/>
            <person name="Long P.E."/>
            <person name="Banfield J.F."/>
        </authorList>
    </citation>
    <scope>NUCLEOTIDE SEQUENCE [LARGE SCALE GENOMIC DNA]</scope>
</reference>
<sequence>MRTLWNILWHFPFFGFLSALFTFLLWLLLVVTVIWAPIGFWLIELSKFLLTPFSKSMINQEDIKISSNELWKTYGIIVRIVYFPLGLFLAIITIFQIAFLFISIVGIPVALVLAKSLSTYFNPVNKICVPKAVADEIERRKASDQIDKYL</sequence>
<protein>
    <submittedName>
        <fullName evidence="2">Uncharacterized protein</fullName>
    </submittedName>
</protein>
<organism evidence="2">
    <name type="scientific">uncultured bacterium</name>
    <name type="common">gcode 4</name>
    <dbReference type="NCBI Taxonomy" id="1234023"/>
    <lineage>
        <taxon>Bacteria</taxon>
        <taxon>environmental samples</taxon>
    </lineage>
</organism>
<gene>
    <name evidence="2" type="ORF">ACD_49C00064G0028</name>
</gene>
<evidence type="ECO:0000256" key="1">
    <source>
        <dbReference type="SAM" id="Phobius"/>
    </source>
</evidence>
<dbReference type="PANTHER" id="PTHR42903:SF1">
    <property type="entry name" value="INNER MEMBRANE PROTEIN YCCF"/>
    <property type="match status" value="1"/>
</dbReference>
<evidence type="ECO:0000313" key="2">
    <source>
        <dbReference type="EMBL" id="EKD66125.1"/>
    </source>
</evidence>